<comment type="caution">
    <text evidence="3">The sequence shown here is derived from an EMBL/GenBank/DDBJ whole genome shotgun (WGS) entry which is preliminary data.</text>
</comment>
<dbReference type="InterPro" id="IPR002048">
    <property type="entry name" value="EF_hand_dom"/>
</dbReference>
<dbReference type="EMBL" id="LXQA010552028">
    <property type="protein sequence ID" value="MCI58806.1"/>
    <property type="molecule type" value="Genomic_DNA"/>
</dbReference>
<dbReference type="GO" id="GO:0005509">
    <property type="term" value="F:calcium ion binding"/>
    <property type="evidence" value="ECO:0007669"/>
    <property type="project" value="InterPro"/>
</dbReference>
<keyword evidence="4" id="KW-1185">Reference proteome</keyword>
<dbReference type="Proteomes" id="UP000265520">
    <property type="component" value="Unassembled WGS sequence"/>
</dbReference>
<dbReference type="SUPFAM" id="SSF47473">
    <property type="entry name" value="EF-hand"/>
    <property type="match status" value="1"/>
</dbReference>
<sequence length="90" mass="10180">LSLYRLFATIDENKDGHLTHGEMTALVVGIQFEEIDLEHDDAVRRIMADFDTSRNQLIDEEEFVNGVCRWLQAARRSRAPAGDAGPHTVK</sequence>
<feature type="domain" description="EF-hand" evidence="2">
    <location>
        <begin position="38"/>
        <end position="73"/>
    </location>
</feature>
<protein>
    <submittedName>
        <fullName evidence="3">Sodium/calcium exchanger family protein</fullName>
    </submittedName>
</protein>
<evidence type="ECO:0000313" key="3">
    <source>
        <dbReference type="EMBL" id="MCI58806.1"/>
    </source>
</evidence>
<reference evidence="3 4" key="1">
    <citation type="journal article" date="2018" name="Front. Plant Sci.">
        <title>Red Clover (Trifolium pratense) and Zigzag Clover (T. medium) - A Picture of Genomic Similarities and Differences.</title>
        <authorList>
            <person name="Dluhosova J."/>
            <person name="Istvanek J."/>
            <person name="Nedelnik J."/>
            <person name="Repkova J."/>
        </authorList>
    </citation>
    <scope>NUCLEOTIDE SEQUENCE [LARGE SCALE GENOMIC DNA]</scope>
    <source>
        <strain evidence="4">cv. 10/8</strain>
        <tissue evidence="3">Leaf</tissue>
    </source>
</reference>
<dbReference type="InterPro" id="IPR011992">
    <property type="entry name" value="EF-hand-dom_pair"/>
</dbReference>
<dbReference type="PROSITE" id="PS00018">
    <property type="entry name" value="EF_HAND_1"/>
    <property type="match status" value="2"/>
</dbReference>
<dbReference type="InterPro" id="IPR018247">
    <property type="entry name" value="EF_Hand_1_Ca_BS"/>
</dbReference>
<accession>A0A392TFA2</accession>
<evidence type="ECO:0000256" key="1">
    <source>
        <dbReference type="ARBA" id="ARBA00022837"/>
    </source>
</evidence>
<dbReference type="AlphaFoldDB" id="A0A392TFA2"/>
<evidence type="ECO:0000259" key="2">
    <source>
        <dbReference type="PROSITE" id="PS50222"/>
    </source>
</evidence>
<name>A0A392TFA2_9FABA</name>
<keyword evidence="1" id="KW-0106">Calcium</keyword>
<dbReference type="Pfam" id="PF13499">
    <property type="entry name" value="EF-hand_7"/>
    <property type="match status" value="1"/>
</dbReference>
<organism evidence="3 4">
    <name type="scientific">Trifolium medium</name>
    <dbReference type="NCBI Taxonomy" id="97028"/>
    <lineage>
        <taxon>Eukaryota</taxon>
        <taxon>Viridiplantae</taxon>
        <taxon>Streptophyta</taxon>
        <taxon>Embryophyta</taxon>
        <taxon>Tracheophyta</taxon>
        <taxon>Spermatophyta</taxon>
        <taxon>Magnoliopsida</taxon>
        <taxon>eudicotyledons</taxon>
        <taxon>Gunneridae</taxon>
        <taxon>Pentapetalae</taxon>
        <taxon>rosids</taxon>
        <taxon>fabids</taxon>
        <taxon>Fabales</taxon>
        <taxon>Fabaceae</taxon>
        <taxon>Papilionoideae</taxon>
        <taxon>50 kb inversion clade</taxon>
        <taxon>NPAAA clade</taxon>
        <taxon>Hologalegina</taxon>
        <taxon>IRL clade</taxon>
        <taxon>Trifolieae</taxon>
        <taxon>Trifolium</taxon>
    </lineage>
</organism>
<feature type="non-terminal residue" evidence="3">
    <location>
        <position position="90"/>
    </location>
</feature>
<feature type="domain" description="EF-hand" evidence="2">
    <location>
        <begin position="1"/>
        <end position="33"/>
    </location>
</feature>
<evidence type="ECO:0000313" key="4">
    <source>
        <dbReference type="Proteomes" id="UP000265520"/>
    </source>
</evidence>
<dbReference type="PROSITE" id="PS50222">
    <property type="entry name" value="EF_HAND_2"/>
    <property type="match status" value="2"/>
</dbReference>
<feature type="non-terminal residue" evidence="3">
    <location>
        <position position="1"/>
    </location>
</feature>
<dbReference type="Gene3D" id="1.10.238.10">
    <property type="entry name" value="EF-hand"/>
    <property type="match status" value="1"/>
</dbReference>
<proteinExistence type="predicted"/>